<feature type="signal peptide" evidence="1">
    <location>
        <begin position="1"/>
        <end position="26"/>
    </location>
</feature>
<keyword evidence="1" id="KW-0732">Signal</keyword>
<name>A0ABT1S793_9FIRM</name>
<dbReference type="EMBL" id="JANGAC010000003">
    <property type="protein sequence ID" value="MCQ4922344.1"/>
    <property type="molecule type" value="Genomic_DNA"/>
</dbReference>
<dbReference type="Pfam" id="PF05547">
    <property type="entry name" value="Peptidase_M6"/>
    <property type="match status" value="1"/>
</dbReference>
<dbReference type="Pfam" id="PF20774">
    <property type="entry name" value="InhA-like_VEG"/>
    <property type="match status" value="1"/>
</dbReference>
<dbReference type="RefSeq" id="WP_256310626.1">
    <property type="nucleotide sequence ID" value="NZ_JANGAC010000003.1"/>
</dbReference>
<evidence type="ECO:0000259" key="3">
    <source>
        <dbReference type="Pfam" id="PF20774"/>
    </source>
</evidence>
<protein>
    <submittedName>
        <fullName evidence="4">Immune inhibitor A</fullName>
    </submittedName>
</protein>
<dbReference type="PANTHER" id="PTHR41775:SF1">
    <property type="entry name" value="PEPTIDASE M6-LIKE DOMAIN-CONTAINING PROTEIN"/>
    <property type="match status" value="1"/>
</dbReference>
<gene>
    <name evidence="4" type="ORF">NE686_04550</name>
</gene>
<feature type="domain" description="Immune inhibitor A-like metallopeptidase VEG" evidence="3">
    <location>
        <begin position="549"/>
        <end position="718"/>
    </location>
</feature>
<evidence type="ECO:0000313" key="4">
    <source>
        <dbReference type="EMBL" id="MCQ4922344.1"/>
    </source>
</evidence>
<proteinExistence type="predicted"/>
<feature type="domain" description="Peptidase M6-like" evidence="2">
    <location>
        <begin position="36"/>
        <end position="306"/>
    </location>
</feature>
<dbReference type="InterPro" id="IPR048665">
    <property type="entry name" value="InhA-like_VEG"/>
</dbReference>
<feature type="chain" id="PRO_5046585582" evidence="1">
    <location>
        <begin position="27"/>
        <end position="847"/>
    </location>
</feature>
<dbReference type="NCBIfam" id="TIGR03296">
    <property type="entry name" value="M6dom_TIGR03296"/>
    <property type="match status" value="1"/>
</dbReference>
<keyword evidence="5" id="KW-1185">Reference proteome</keyword>
<accession>A0ABT1S793</accession>
<dbReference type="PANTHER" id="PTHR41775">
    <property type="entry name" value="SECRETED PROTEIN-RELATED"/>
    <property type="match status" value="1"/>
</dbReference>
<organism evidence="4 5">
    <name type="scientific">Tissierella carlieri</name>
    <dbReference type="NCBI Taxonomy" id="689904"/>
    <lineage>
        <taxon>Bacteria</taxon>
        <taxon>Bacillati</taxon>
        <taxon>Bacillota</taxon>
        <taxon>Tissierellia</taxon>
        <taxon>Tissierellales</taxon>
        <taxon>Tissierellaceae</taxon>
        <taxon>Tissierella</taxon>
    </lineage>
</organism>
<reference evidence="4 5" key="1">
    <citation type="submission" date="2022-06" db="EMBL/GenBank/DDBJ databases">
        <title>Isolation of gut microbiota from human fecal samples.</title>
        <authorList>
            <person name="Pamer E.G."/>
            <person name="Barat B."/>
            <person name="Waligurski E."/>
            <person name="Medina S."/>
            <person name="Paddock L."/>
            <person name="Mostad J."/>
        </authorList>
    </citation>
    <scope>NUCLEOTIDE SEQUENCE [LARGE SCALE GENOMIC DNA]</scope>
    <source>
        <strain evidence="4 5">DFI.7.95</strain>
    </source>
</reference>
<dbReference type="Proteomes" id="UP001524478">
    <property type="component" value="Unassembled WGS sequence"/>
</dbReference>
<dbReference type="SUPFAM" id="SSF55486">
    <property type="entry name" value="Metalloproteases ('zincins'), catalytic domain"/>
    <property type="match status" value="1"/>
</dbReference>
<dbReference type="InterPro" id="IPR008757">
    <property type="entry name" value="Peptidase_M6-like_domain"/>
</dbReference>
<evidence type="ECO:0000259" key="2">
    <source>
        <dbReference type="Pfam" id="PF05547"/>
    </source>
</evidence>
<evidence type="ECO:0000313" key="5">
    <source>
        <dbReference type="Proteomes" id="UP001524478"/>
    </source>
</evidence>
<dbReference type="Pfam" id="PF20773">
    <property type="entry name" value="InhA-like_MAM"/>
    <property type="match status" value="1"/>
</dbReference>
<evidence type="ECO:0000256" key="1">
    <source>
        <dbReference type="SAM" id="SignalP"/>
    </source>
</evidence>
<comment type="caution">
    <text evidence="4">The sequence shown here is derived from an EMBL/GenBank/DDBJ whole genome shotgun (WGS) entry which is preliminary data.</text>
</comment>
<sequence length="847" mass="97023">MKKQRLLSIALFVLMIFNLFSPAVLAKNTSKQVVARPLVVMMEYQDYKFSDIDTKEDWRLRGISGDEYTKEFVQEMLFGKDFYIGEEGQQFITTRSYYEEITGGNYSLNGKVVGPYTAKENATYYGSDRNQNGTDQDEAMLLVREAIQAVAKDSTIDLSDFDVEDRTGTGEFGKSDGVIDTIIVVHPGVGEEWGGGSLKEGAIWPFRIGFSWYTQTNLQMEKVTDHKGKEWLFDDFVLISQDSASDMLIHEYGHILGLSDLYGASGSNPPVKWWDIMGGSYTGKDIAGTMPISYGAYSREFLQKSFENRNVQNPKWANYQKQDFLNIDKNGLDLELHQAHERVDEKTDLFRLDLPRKETIITKPTSGQYAYFSGNDNNSRNYMKTTVDLTDYEKVKLEFRAWYKIDPYFDFATVRVNKVESEEFETLEGNITTTKFDDWILENETEEERLERNPGHGITDDSKGWVDAKFDLSKYAGEKIELNIYFWSDTNTPEEGIYIDDILIEGVEKISDSKSSKDSKEKWITILKDDVEGKLEFDIIGGFTKSTGIKESNHYYLLEWRNSEEGKVDEGLRYVYYMWSDISYDPGLLIWYINEMWIDSWGKPDQQVKEHPGECFAGIVDADQNPVGYDHKDGKYYDDPRVDFNMHDAAFSLRKENYFYNDWGGGTVTKDLNSFMVPEFDDSKDYTNPVNDQAGLILPEYGIKILVTEENSDRSSSKIHILNSNLQNKPANYSDGLNVKNIAIKDDTIEIKAENKGKDKDLGEKAYISYVKKGDKSKSIEIKEELLLEDGVYKCSTDFLENADKGTYQINFIILEDEAENTRAIYNSKVHSGYGMNLSSGDIHIKK</sequence>